<dbReference type="Proteomes" id="UP001151760">
    <property type="component" value="Unassembled WGS sequence"/>
</dbReference>
<proteinExistence type="predicted"/>
<gene>
    <name evidence="2" type="ORF">Tco_1058063</name>
</gene>
<feature type="region of interest" description="Disordered" evidence="1">
    <location>
        <begin position="20"/>
        <end position="59"/>
    </location>
</feature>
<evidence type="ECO:0000313" key="2">
    <source>
        <dbReference type="EMBL" id="GJT83721.1"/>
    </source>
</evidence>
<reference evidence="2" key="1">
    <citation type="journal article" date="2022" name="Int. J. Mol. Sci.">
        <title>Draft Genome of Tanacetum Coccineum: Genomic Comparison of Closely Related Tanacetum-Family Plants.</title>
        <authorList>
            <person name="Yamashiro T."/>
            <person name="Shiraishi A."/>
            <person name="Nakayama K."/>
            <person name="Satake H."/>
        </authorList>
    </citation>
    <scope>NUCLEOTIDE SEQUENCE</scope>
</reference>
<evidence type="ECO:0000313" key="3">
    <source>
        <dbReference type="Proteomes" id="UP001151760"/>
    </source>
</evidence>
<protein>
    <submittedName>
        <fullName evidence="2">Uncharacterized protein</fullName>
    </submittedName>
</protein>
<name>A0ABQ5H749_9ASTR</name>
<feature type="compositionally biased region" description="Basic and acidic residues" evidence="1">
    <location>
        <begin position="21"/>
        <end position="35"/>
    </location>
</feature>
<comment type="caution">
    <text evidence="2">The sequence shown here is derived from an EMBL/GenBank/DDBJ whole genome shotgun (WGS) entry which is preliminary data.</text>
</comment>
<keyword evidence="3" id="KW-1185">Reference proteome</keyword>
<reference evidence="2" key="2">
    <citation type="submission" date="2022-01" db="EMBL/GenBank/DDBJ databases">
        <authorList>
            <person name="Yamashiro T."/>
            <person name="Shiraishi A."/>
            <person name="Satake H."/>
            <person name="Nakayama K."/>
        </authorList>
    </citation>
    <scope>NUCLEOTIDE SEQUENCE</scope>
</reference>
<accession>A0ABQ5H749</accession>
<organism evidence="2 3">
    <name type="scientific">Tanacetum coccineum</name>
    <dbReference type="NCBI Taxonomy" id="301880"/>
    <lineage>
        <taxon>Eukaryota</taxon>
        <taxon>Viridiplantae</taxon>
        <taxon>Streptophyta</taxon>
        <taxon>Embryophyta</taxon>
        <taxon>Tracheophyta</taxon>
        <taxon>Spermatophyta</taxon>
        <taxon>Magnoliopsida</taxon>
        <taxon>eudicotyledons</taxon>
        <taxon>Gunneridae</taxon>
        <taxon>Pentapetalae</taxon>
        <taxon>asterids</taxon>
        <taxon>campanulids</taxon>
        <taxon>Asterales</taxon>
        <taxon>Asteraceae</taxon>
        <taxon>Asteroideae</taxon>
        <taxon>Anthemideae</taxon>
        <taxon>Anthemidinae</taxon>
        <taxon>Tanacetum</taxon>
    </lineage>
</organism>
<feature type="compositionally biased region" description="Basic residues" evidence="1">
    <location>
        <begin position="41"/>
        <end position="53"/>
    </location>
</feature>
<evidence type="ECO:0000256" key="1">
    <source>
        <dbReference type="SAM" id="MobiDB-lite"/>
    </source>
</evidence>
<sequence>MSSGTRKMNDDTIVEETLVVDVHDSESGSGSEREPQVIVKKAPKAKSGKRKRNNKEDEEEYEIYAKTFKERA</sequence>
<dbReference type="EMBL" id="BQNB010019287">
    <property type="protein sequence ID" value="GJT83721.1"/>
    <property type="molecule type" value="Genomic_DNA"/>
</dbReference>